<dbReference type="Ensembl" id="ENSPFOT00000002316.1">
    <property type="protein sequence ID" value="ENSPFOP00000002312.1"/>
    <property type="gene ID" value="ENSPFOG00000002426.1"/>
</dbReference>
<keyword evidence="5" id="KW-1185">Reference proteome</keyword>
<reference evidence="4" key="2">
    <citation type="submission" date="2025-08" db="UniProtKB">
        <authorList>
            <consortium name="Ensembl"/>
        </authorList>
    </citation>
    <scope>IDENTIFICATION</scope>
</reference>
<evidence type="ECO:0000256" key="2">
    <source>
        <dbReference type="ARBA" id="ARBA00023002"/>
    </source>
</evidence>
<dbReference type="SUPFAM" id="SSF51735">
    <property type="entry name" value="NAD(P)-binding Rossmann-fold domains"/>
    <property type="match status" value="1"/>
</dbReference>
<dbReference type="GeneTree" id="ENSGT00940000164022"/>
<dbReference type="GO" id="GO:0016491">
    <property type="term" value="F:oxidoreductase activity"/>
    <property type="evidence" value="ECO:0007669"/>
    <property type="project" value="UniProtKB-KW"/>
</dbReference>
<dbReference type="STRING" id="48698.ENSPFOP00000002312"/>
<evidence type="ECO:0000256" key="1">
    <source>
        <dbReference type="ARBA" id="ARBA00006484"/>
    </source>
</evidence>
<sequence>MWLLSMLVPLLRLYLCGIKVLLYQMFNRTFEMPALPKQKGRVAIVTGGTRGMGFETARHLASLGMHVIIAGNEPEEGAAAVSRINEECYEGKAEFVFVDLTSLKSVRHFVQKFRDRSLPLHVLINNAGTMLVPERRTEDGFEFHFCLNYLSHFLLTNMLLDLLKTSGREGRCSRIINMASATHYAGEINLEDLNKRVVYSSHGAYCQSKLALVLFTYYLQEQLAAGGFSVTVNAVDPGMVDTALYDNLWTLAQMMKKPVAGILFRTPAEGASISVYAAAASEMEGVGGCYLYNGQKTQSSDLSYDSELQTKLWKKSCELVGLQA</sequence>
<dbReference type="Proteomes" id="UP000028760">
    <property type="component" value="Unassembled WGS sequence"/>
</dbReference>
<dbReference type="InterPro" id="IPR002347">
    <property type="entry name" value="SDR_fam"/>
</dbReference>
<dbReference type="Gene3D" id="3.40.50.720">
    <property type="entry name" value="NAD(P)-binding Rossmann-like Domain"/>
    <property type="match status" value="1"/>
</dbReference>
<dbReference type="InterPro" id="IPR036291">
    <property type="entry name" value="NAD(P)-bd_dom_sf"/>
</dbReference>
<dbReference type="eggNOG" id="KOG1208">
    <property type="taxonomic scope" value="Eukaryota"/>
</dbReference>
<dbReference type="Pfam" id="PF00106">
    <property type="entry name" value="adh_short"/>
    <property type="match status" value="1"/>
</dbReference>
<organism evidence="4 5">
    <name type="scientific">Poecilia formosa</name>
    <name type="common">Amazon molly</name>
    <name type="synonym">Limia formosa</name>
    <dbReference type="NCBI Taxonomy" id="48698"/>
    <lineage>
        <taxon>Eukaryota</taxon>
        <taxon>Metazoa</taxon>
        <taxon>Chordata</taxon>
        <taxon>Craniata</taxon>
        <taxon>Vertebrata</taxon>
        <taxon>Euteleostomi</taxon>
        <taxon>Actinopterygii</taxon>
        <taxon>Neopterygii</taxon>
        <taxon>Teleostei</taxon>
        <taxon>Neoteleostei</taxon>
        <taxon>Acanthomorphata</taxon>
        <taxon>Ovalentaria</taxon>
        <taxon>Atherinomorphae</taxon>
        <taxon>Cyprinodontiformes</taxon>
        <taxon>Poeciliidae</taxon>
        <taxon>Poeciliinae</taxon>
        <taxon>Poecilia</taxon>
    </lineage>
</organism>
<accession>A0A087X959</accession>
<dbReference type="EMBL" id="AYCK01019010">
    <property type="status" value="NOT_ANNOTATED_CDS"/>
    <property type="molecule type" value="Genomic_DNA"/>
</dbReference>
<comment type="similarity">
    <text evidence="1 3">Belongs to the short-chain dehydrogenases/reductases (SDR) family.</text>
</comment>
<proteinExistence type="inferred from homology"/>
<dbReference type="PANTHER" id="PTHR43157:SF31">
    <property type="entry name" value="PHOSPHATIDYLINOSITOL-GLYCAN BIOSYNTHESIS CLASS F PROTEIN"/>
    <property type="match status" value="1"/>
</dbReference>
<name>A0A087X959_POEFO</name>
<dbReference type="GeneID" id="103156197"/>
<reference evidence="4" key="3">
    <citation type="submission" date="2025-09" db="UniProtKB">
        <authorList>
            <consortium name="Ensembl"/>
        </authorList>
    </citation>
    <scope>IDENTIFICATION</scope>
</reference>
<evidence type="ECO:0000313" key="4">
    <source>
        <dbReference type="Ensembl" id="ENSPFOP00000002312.1"/>
    </source>
</evidence>
<evidence type="ECO:0000256" key="3">
    <source>
        <dbReference type="RuleBase" id="RU000363"/>
    </source>
</evidence>
<dbReference type="KEGG" id="pfor:103156197"/>
<dbReference type="OrthoDB" id="191139at2759"/>
<dbReference type="PANTHER" id="PTHR43157">
    <property type="entry name" value="PHOSPHATIDYLINOSITOL-GLYCAN BIOSYNTHESIS CLASS F PROTEIN-RELATED"/>
    <property type="match status" value="1"/>
</dbReference>
<reference evidence="5" key="1">
    <citation type="submission" date="2013-10" db="EMBL/GenBank/DDBJ databases">
        <authorList>
            <person name="Schartl M."/>
            <person name="Warren W."/>
        </authorList>
    </citation>
    <scope>NUCLEOTIDE SEQUENCE [LARGE SCALE GENOMIC DNA]</scope>
    <source>
        <strain evidence="5">female</strain>
    </source>
</reference>
<dbReference type="CDD" id="cd05327">
    <property type="entry name" value="retinol-DH_like_SDR_c_like"/>
    <property type="match status" value="1"/>
</dbReference>
<dbReference type="CTD" id="207063"/>
<protein>
    <submittedName>
        <fullName evidence="4">Dehydrogenase/reductase (SDR family) X-linked</fullName>
    </submittedName>
</protein>
<dbReference type="OMA" id="HYAARDR"/>
<evidence type="ECO:0000313" key="5">
    <source>
        <dbReference type="Proteomes" id="UP000028760"/>
    </source>
</evidence>
<dbReference type="RefSeq" id="XP_007578231.1">
    <property type="nucleotide sequence ID" value="XM_007578169.2"/>
</dbReference>
<keyword evidence="2" id="KW-0560">Oxidoreductase</keyword>
<dbReference type="PRINTS" id="PR00080">
    <property type="entry name" value="SDRFAMILY"/>
</dbReference>
<dbReference type="PRINTS" id="PR00081">
    <property type="entry name" value="GDHRDH"/>
</dbReference>
<dbReference type="AlphaFoldDB" id="A0A087X959"/>